<sequence length="674" mass="74066">MTSHRRHALFPNIGFALFVVAVLMNLAILAGARSAHASKRDANGRDADYEERVTAELAAESPDAARTFTEATAAQDRGDLPSAHRGFERVIQLLPNNPHAYRRLCHVELRENQDDLALTHCRRAVSLRDLPESESALAGALIGQAKPGKNDLDEAYQHAKRAVEARPDDAIILLTMMHVAFMRKDLPEAKRYGEHLRKIAPDDAETHYAWAIIAAAEGRWTAAHESLEAAKQRGMPEDAYRNLAKKIDEAERSGLGYYAIRGAWILGLWVVGFGLLVGLGWVLSRLVLQAAEKISAAGEKHASAPALLRRVYRAVIWLTCMYFYASLPVVLLGVFAGVGGIFYGFLVIGQIPIKLVLILGLVALVSLWAVLKSLWAIVAPRTLEDPGMPLDLAAEPRLRSVLQEVADRVGTRMVDRVFLTTGTDLAVTERSQGFFKLGARSERHLILGAAVLEGMPVRAFKAVLAHEYGHFKNEDTAGGGFALTMQRSLVTMILELARGGAAHALSPAWWFVRGFHPLFLRISHGASRLQEILADRWAALAYGSESFERGLRHVIDRSIRFDAHASAALKEVIEKKVAVANFYTYTPETQTSEKDLADEFEKVYSRAASPYDSHPPANQRIAWVNALAVQGEPAGAGEEGEAWSLFGNRAGLEEQMTLRIRDNLAGQGIFLADT</sequence>
<gene>
    <name evidence="15" type="ORF">LZC94_44620</name>
</gene>
<evidence type="ECO:0000256" key="13">
    <source>
        <dbReference type="SAM" id="Phobius"/>
    </source>
</evidence>
<feature type="transmembrane region" description="Helical" evidence="13">
    <location>
        <begin position="355"/>
        <end position="378"/>
    </location>
</feature>
<dbReference type="Pfam" id="PF01435">
    <property type="entry name" value="Peptidase_M48"/>
    <property type="match status" value="1"/>
</dbReference>
<keyword evidence="3" id="KW-1003">Cell membrane</keyword>
<keyword evidence="11 13" id="KW-0472">Membrane</keyword>
<evidence type="ECO:0000256" key="10">
    <source>
        <dbReference type="ARBA" id="ARBA00023049"/>
    </source>
</evidence>
<feature type="transmembrane region" description="Helical" evidence="13">
    <location>
        <begin position="262"/>
        <end position="283"/>
    </location>
</feature>
<comment type="subcellular location">
    <subcellularLocation>
        <location evidence="2">Cell membrane</location>
        <topology evidence="2">Multi-pass membrane protein</topology>
    </subcellularLocation>
</comment>
<evidence type="ECO:0000256" key="5">
    <source>
        <dbReference type="ARBA" id="ARBA00022692"/>
    </source>
</evidence>
<dbReference type="GO" id="GO:0008237">
    <property type="term" value="F:metallopeptidase activity"/>
    <property type="evidence" value="ECO:0007669"/>
    <property type="project" value="UniProtKB-KW"/>
</dbReference>
<evidence type="ECO:0000256" key="2">
    <source>
        <dbReference type="ARBA" id="ARBA00004651"/>
    </source>
</evidence>
<name>A0ABZ2M0N2_9BACT</name>
<evidence type="ECO:0000256" key="3">
    <source>
        <dbReference type="ARBA" id="ARBA00022475"/>
    </source>
</evidence>
<keyword evidence="8" id="KW-0862">Zinc</keyword>
<dbReference type="PANTHER" id="PTHR43221:SF1">
    <property type="entry name" value="PROTEASE HTPX"/>
    <property type="match status" value="1"/>
</dbReference>
<keyword evidence="9 13" id="KW-1133">Transmembrane helix</keyword>
<evidence type="ECO:0000256" key="1">
    <source>
        <dbReference type="ARBA" id="ARBA00001947"/>
    </source>
</evidence>
<dbReference type="Proteomes" id="UP001370348">
    <property type="component" value="Chromosome"/>
</dbReference>
<dbReference type="EC" id="3.4.24.-" evidence="15"/>
<dbReference type="PROSITE" id="PS50005">
    <property type="entry name" value="TPR"/>
    <property type="match status" value="1"/>
</dbReference>
<comment type="cofactor">
    <cofactor evidence="1">
        <name>Zn(2+)</name>
        <dbReference type="ChEBI" id="CHEBI:29105"/>
    </cofactor>
</comment>
<proteinExistence type="predicted"/>
<keyword evidence="10 15" id="KW-0482">Metalloprotease</keyword>
<keyword evidence="6" id="KW-0479">Metal-binding</keyword>
<dbReference type="InterPro" id="IPR011990">
    <property type="entry name" value="TPR-like_helical_dom_sf"/>
</dbReference>
<dbReference type="InterPro" id="IPR019734">
    <property type="entry name" value="TPR_rpt"/>
</dbReference>
<evidence type="ECO:0000256" key="9">
    <source>
        <dbReference type="ARBA" id="ARBA00022989"/>
    </source>
</evidence>
<keyword evidence="5 13" id="KW-0812">Transmembrane</keyword>
<evidence type="ECO:0000256" key="12">
    <source>
        <dbReference type="PROSITE-ProRule" id="PRU00339"/>
    </source>
</evidence>
<dbReference type="PANTHER" id="PTHR43221">
    <property type="entry name" value="PROTEASE HTPX"/>
    <property type="match status" value="1"/>
</dbReference>
<feature type="transmembrane region" description="Helical" evidence="13">
    <location>
        <begin position="315"/>
        <end position="348"/>
    </location>
</feature>
<dbReference type="Gene3D" id="3.30.2010.10">
    <property type="entry name" value="Metalloproteases ('zincins'), catalytic domain"/>
    <property type="match status" value="1"/>
</dbReference>
<accession>A0ABZ2M0N2</accession>
<evidence type="ECO:0000256" key="4">
    <source>
        <dbReference type="ARBA" id="ARBA00022670"/>
    </source>
</evidence>
<keyword evidence="12" id="KW-0802">TPR repeat</keyword>
<organism evidence="15 16">
    <name type="scientific">Pendulispora albinea</name>
    <dbReference type="NCBI Taxonomy" id="2741071"/>
    <lineage>
        <taxon>Bacteria</taxon>
        <taxon>Pseudomonadati</taxon>
        <taxon>Myxococcota</taxon>
        <taxon>Myxococcia</taxon>
        <taxon>Myxococcales</taxon>
        <taxon>Sorangiineae</taxon>
        <taxon>Pendulisporaceae</taxon>
        <taxon>Pendulispora</taxon>
    </lineage>
</organism>
<evidence type="ECO:0000256" key="11">
    <source>
        <dbReference type="ARBA" id="ARBA00023136"/>
    </source>
</evidence>
<evidence type="ECO:0000259" key="14">
    <source>
        <dbReference type="Pfam" id="PF01435"/>
    </source>
</evidence>
<dbReference type="InterPro" id="IPR050083">
    <property type="entry name" value="HtpX_protease"/>
</dbReference>
<reference evidence="15 16" key="1">
    <citation type="submission" date="2021-12" db="EMBL/GenBank/DDBJ databases">
        <title>Discovery of the Pendulisporaceae a myxobacterial family with distinct sporulation behavior and unique specialized metabolism.</title>
        <authorList>
            <person name="Garcia R."/>
            <person name="Popoff A."/>
            <person name="Bader C.D."/>
            <person name="Loehr J."/>
            <person name="Walesch S."/>
            <person name="Walt C."/>
            <person name="Boldt J."/>
            <person name="Bunk B."/>
            <person name="Haeckl F.J.F.P.J."/>
            <person name="Gunesch A.P."/>
            <person name="Birkelbach J."/>
            <person name="Nuebel U."/>
            <person name="Pietschmann T."/>
            <person name="Bach T."/>
            <person name="Mueller R."/>
        </authorList>
    </citation>
    <scope>NUCLEOTIDE SEQUENCE [LARGE SCALE GENOMIC DNA]</scope>
    <source>
        <strain evidence="15 16">MSr11954</strain>
    </source>
</reference>
<dbReference type="Gene3D" id="1.25.40.10">
    <property type="entry name" value="Tetratricopeptide repeat domain"/>
    <property type="match status" value="1"/>
</dbReference>
<evidence type="ECO:0000256" key="6">
    <source>
        <dbReference type="ARBA" id="ARBA00022723"/>
    </source>
</evidence>
<feature type="transmembrane region" description="Helical" evidence="13">
    <location>
        <begin position="12"/>
        <end position="32"/>
    </location>
</feature>
<keyword evidence="4" id="KW-0645">Protease</keyword>
<keyword evidence="16" id="KW-1185">Reference proteome</keyword>
<dbReference type="EMBL" id="CP089984">
    <property type="protein sequence ID" value="WXB14892.1"/>
    <property type="molecule type" value="Genomic_DNA"/>
</dbReference>
<feature type="domain" description="Peptidase M48" evidence="14">
    <location>
        <begin position="437"/>
        <end position="625"/>
    </location>
</feature>
<feature type="repeat" description="TPR" evidence="12">
    <location>
        <begin position="136"/>
        <end position="169"/>
    </location>
</feature>
<dbReference type="SUPFAM" id="SSF48452">
    <property type="entry name" value="TPR-like"/>
    <property type="match status" value="1"/>
</dbReference>
<keyword evidence="7 15" id="KW-0378">Hydrolase</keyword>
<evidence type="ECO:0000256" key="7">
    <source>
        <dbReference type="ARBA" id="ARBA00022801"/>
    </source>
</evidence>
<protein>
    <submittedName>
        <fullName evidence="15">M48 family metalloprotease</fullName>
        <ecNumber evidence="15">3.4.24.-</ecNumber>
    </submittedName>
</protein>
<dbReference type="CDD" id="cd07328">
    <property type="entry name" value="M48_Ste24p_like"/>
    <property type="match status" value="1"/>
</dbReference>
<evidence type="ECO:0000313" key="16">
    <source>
        <dbReference type="Proteomes" id="UP001370348"/>
    </source>
</evidence>
<evidence type="ECO:0000256" key="8">
    <source>
        <dbReference type="ARBA" id="ARBA00022833"/>
    </source>
</evidence>
<dbReference type="InterPro" id="IPR001915">
    <property type="entry name" value="Peptidase_M48"/>
</dbReference>
<evidence type="ECO:0000313" key="15">
    <source>
        <dbReference type="EMBL" id="WXB14892.1"/>
    </source>
</evidence>
<dbReference type="RefSeq" id="WP_394824516.1">
    <property type="nucleotide sequence ID" value="NZ_CP089984.1"/>
</dbReference>